<name>A0A1F5G5Y6_9BACT</name>
<evidence type="ECO:0008006" key="3">
    <source>
        <dbReference type="Google" id="ProtNLM"/>
    </source>
</evidence>
<dbReference type="PANTHER" id="PTHR37029:SF1">
    <property type="entry name" value="SSR1768 PROTEIN"/>
    <property type="match status" value="1"/>
</dbReference>
<sequence length="77" mass="8532">MKKPKDKIYYDKKSDALWLLIKSGVEEEVKEVSPGINVELGNNGELLGIEILNASQVLSEKISKKIHPQISPISAQT</sequence>
<dbReference type="InterPro" id="IPR019270">
    <property type="entry name" value="DUF2283"/>
</dbReference>
<organism evidence="1 2">
    <name type="scientific">Candidatus Curtissbacteria bacterium RBG_13_35_7</name>
    <dbReference type="NCBI Taxonomy" id="1797705"/>
    <lineage>
        <taxon>Bacteria</taxon>
        <taxon>Candidatus Curtissiibacteriota</taxon>
    </lineage>
</organism>
<accession>A0A1F5G5Y6</accession>
<comment type="caution">
    <text evidence="1">The sequence shown here is derived from an EMBL/GenBank/DDBJ whole genome shotgun (WGS) entry which is preliminary data.</text>
</comment>
<protein>
    <recommendedName>
        <fullName evidence="3">DUF2283 domain-containing protein</fullName>
    </recommendedName>
</protein>
<reference evidence="1 2" key="1">
    <citation type="journal article" date="2016" name="Nat. Commun.">
        <title>Thousands of microbial genomes shed light on interconnected biogeochemical processes in an aquifer system.</title>
        <authorList>
            <person name="Anantharaman K."/>
            <person name="Brown C.T."/>
            <person name="Hug L.A."/>
            <person name="Sharon I."/>
            <person name="Castelle C.J."/>
            <person name="Probst A.J."/>
            <person name="Thomas B.C."/>
            <person name="Singh A."/>
            <person name="Wilkins M.J."/>
            <person name="Karaoz U."/>
            <person name="Brodie E.L."/>
            <person name="Williams K.H."/>
            <person name="Hubbard S.S."/>
            <person name="Banfield J.F."/>
        </authorList>
    </citation>
    <scope>NUCLEOTIDE SEQUENCE [LARGE SCALE GENOMIC DNA]</scope>
</reference>
<dbReference type="PANTHER" id="PTHR37029">
    <property type="entry name" value="SSR1768 PROTEIN"/>
    <property type="match status" value="1"/>
</dbReference>
<gene>
    <name evidence="1" type="ORF">A2164_04060</name>
</gene>
<proteinExistence type="predicted"/>
<dbReference type="Pfam" id="PF10049">
    <property type="entry name" value="DUF2283"/>
    <property type="match status" value="1"/>
</dbReference>
<dbReference type="EMBL" id="MFAT01000001">
    <property type="protein sequence ID" value="OGD87300.1"/>
    <property type="molecule type" value="Genomic_DNA"/>
</dbReference>
<dbReference type="Proteomes" id="UP000176317">
    <property type="component" value="Unassembled WGS sequence"/>
</dbReference>
<evidence type="ECO:0000313" key="1">
    <source>
        <dbReference type="EMBL" id="OGD87300.1"/>
    </source>
</evidence>
<evidence type="ECO:0000313" key="2">
    <source>
        <dbReference type="Proteomes" id="UP000176317"/>
    </source>
</evidence>
<dbReference type="AlphaFoldDB" id="A0A1F5G5Y6"/>